<dbReference type="PRINTS" id="PR00449">
    <property type="entry name" value="RASTRNSFRMNG"/>
</dbReference>
<keyword evidence="2" id="KW-0342">GTP-binding</keyword>
<dbReference type="InterPro" id="IPR050227">
    <property type="entry name" value="Rab"/>
</dbReference>
<dbReference type="InterPro" id="IPR027417">
    <property type="entry name" value="P-loop_NTPase"/>
</dbReference>
<evidence type="ECO:0000256" key="3">
    <source>
        <dbReference type="SAM" id="MobiDB-lite"/>
    </source>
</evidence>
<dbReference type="VEuPathDB" id="TrichDB:TRFO_07509"/>
<dbReference type="GO" id="GO:0005525">
    <property type="term" value="F:GTP binding"/>
    <property type="evidence" value="ECO:0007669"/>
    <property type="project" value="UniProtKB-KW"/>
</dbReference>
<organism evidence="4 5">
    <name type="scientific">Tritrichomonas foetus</name>
    <dbReference type="NCBI Taxonomy" id="1144522"/>
    <lineage>
        <taxon>Eukaryota</taxon>
        <taxon>Metamonada</taxon>
        <taxon>Parabasalia</taxon>
        <taxon>Tritrichomonadida</taxon>
        <taxon>Tritrichomonadidae</taxon>
        <taxon>Tritrichomonas</taxon>
    </lineage>
</organism>
<evidence type="ECO:0000256" key="2">
    <source>
        <dbReference type="ARBA" id="ARBA00023134"/>
    </source>
</evidence>
<dbReference type="RefSeq" id="XP_068354741.1">
    <property type="nucleotide sequence ID" value="XM_068493721.1"/>
</dbReference>
<feature type="region of interest" description="Disordered" evidence="3">
    <location>
        <begin position="177"/>
        <end position="197"/>
    </location>
</feature>
<dbReference type="SUPFAM" id="SSF52540">
    <property type="entry name" value="P-loop containing nucleoside triphosphate hydrolases"/>
    <property type="match status" value="1"/>
</dbReference>
<keyword evidence="1" id="KW-0547">Nucleotide-binding</keyword>
<dbReference type="PROSITE" id="PS51421">
    <property type="entry name" value="RAS"/>
    <property type="match status" value="1"/>
</dbReference>
<evidence type="ECO:0000313" key="4">
    <source>
        <dbReference type="EMBL" id="OHT01605.1"/>
    </source>
</evidence>
<accession>A0A1J4JWE0</accession>
<evidence type="ECO:0000256" key="1">
    <source>
        <dbReference type="ARBA" id="ARBA00022741"/>
    </source>
</evidence>
<keyword evidence="5" id="KW-1185">Reference proteome</keyword>
<dbReference type="SMART" id="SM00173">
    <property type="entry name" value="RAS"/>
    <property type="match status" value="1"/>
</dbReference>
<dbReference type="SMART" id="SM00175">
    <property type="entry name" value="RAB"/>
    <property type="match status" value="1"/>
</dbReference>
<dbReference type="NCBIfam" id="TIGR00231">
    <property type="entry name" value="small_GTP"/>
    <property type="match status" value="1"/>
</dbReference>
<dbReference type="InterPro" id="IPR001806">
    <property type="entry name" value="Small_GTPase"/>
</dbReference>
<name>A0A1J4JWE0_9EUKA</name>
<proteinExistence type="predicted"/>
<dbReference type="GeneID" id="94828425"/>
<dbReference type="FunFam" id="3.40.50.300:FF:000808">
    <property type="entry name" value="Small GTP-binding protein, putative"/>
    <property type="match status" value="1"/>
</dbReference>
<dbReference type="Pfam" id="PF00071">
    <property type="entry name" value="Ras"/>
    <property type="match status" value="1"/>
</dbReference>
<dbReference type="Proteomes" id="UP000179807">
    <property type="component" value="Unassembled WGS sequence"/>
</dbReference>
<dbReference type="CDD" id="cd00154">
    <property type="entry name" value="Rab"/>
    <property type="match status" value="1"/>
</dbReference>
<gene>
    <name evidence="4" type="primary">RAB6A</name>
    <name evidence="4" type="ORF">TRFO_07509</name>
</gene>
<dbReference type="GO" id="GO:0003924">
    <property type="term" value="F:GTPase activity"/>
    <property type="evidence" value="ECO:0007669"/>
    <property type="project" value="InterPro"/>
</dbReference>
<dbReference type="PANTHER" id="PTHR47977">
    <property type="entry name" value="RAS-RELATED PROTEIN RAB"/>
    <property type="match status" value="1"/>
</dbReference>
<protein>
    <submittedName>
        <fullName evidence="4">Ras-related protein Rab-6A</fullName>
    </submittedName>
</protein>
<dbReference type="InterPro" id="IPR005225">
    <property type="entry name" value="Small_GTP-bd"/>
</dbReference>
<reference evidence="4" key="1">
    <citation type="submission" date="2016-10" db="EMBL/GenBank/DDBJ databases">
        <authorList>
            <person name="Benchimol M."/>
            <person name="Almeida L.G."/>
            <person name="Vasconcelos A.T."/>
            <person name="Perreira-Neves A."/>
            <person name="Rosa I.A."/>
            <person name="Tasca T."/>
            <person name="Bogo M.R."/>
            <person name="de Souza W."/>
        </authorList>
    </citation>
    <scope>NUCLEOTIDE SEQUENCE [LARGE SCALE GENOMIC DNA]</scope>
    <source>
        <strain evidence="4">K</strain>
    </source>
</reference>
<dbReference type="SMART" id="SM00174">
    <property type="entry name" value="RHO"/>
    <property type="match status" value="1"/>
</dbReference>
<feature type="compositionally biased region" description="Basic and acidic residues" evidence="3">
    <location>
        <begin position="187"/>
        <end position="197"/>
    </location>
</feature>
<evidence type="ECO:0000313" key="5">
    <source>
        <dbReference type="Proteomes" id="UP000179807"/>
    </source>
</evidence>
<comment type="caution">
    <text evidence="4">The sequence shown here is derived from an EMBL/GenBank/DDBJ whole genome shotgun (WGS) entry which is preliminary data.</text>
</comment>
<dbReference type="EMBL" id="MLAK01000904">
    <property type="protein sequence ID" value="OHT01605.1"/>
    <property type="molecule type" value="Genomic_DNA"/>
</dbReference>
<dbReference type="PROSITE" id="PS51419">
    <property type="entry name" value="RAB"/>
    <property type="match status" value="1"/>
</dbReference>
<sequence length="197" mass="21747">MNNQAPTRVAFIGEASVGKTSIIIRAVNSTFDTVVDSTICASSLEYKMNVDDVVVPLDLWDTAGQERFRSISSIFLRNSQIVVIVCAINDRGSFDQLTSHLKLIKENAPEDVILFLACNKSDLPLEENVIKFNELEEFAHANNIEKYFVTSALNGQNIDQLFVAIARAVISKKSTNSQSQPKSVDLGSEKENKAQCC</sequence>
<dbReference type="Gene3D" id="3.40.50.300">
    <property type="entry name" value="P-loop containing nucleotide triphosphate hydrolases"/>
    <property type="match status" value="1"/>
</dbReference>
<dbReference type="AlphaFoldDB" id="A0A1J4JWE0"/>